<organism evidence="1 2">
    <name type="scientific">Pseudolycoriella hygida</name>
    <dbReference type="NCBI Taxonomy" id="35572"/>
    <lineage>
        <taxon>Eukaryota</taxon>
        <taxon>Metazoa</taxon>
        <taxon>Ecdysozoa</taxon>
        <taxon>Arthropoda</taxon>
        <taxon>Hexapoda</taxon>
        <taxon>Insecta</taxon>
        <taxon>Pterygota</taxon>
        <taxon>Neoptera</taxon>
        <taxon>Endopterygota</taxon>
        <taxon>Diptera</taxon>
        <taxon>Nematocera</taxon>
        <taxon>Sciaroidea</taxon>
        <taxon>Sciaridae</taxon>
        <taxon>Pseudolycoriella</taxon>
    </lineage>
</organism>
<keyword evidence="2" id="KW-1185">Reference proteome</keyword>
<proteinExistence type="predicted"/>
<dbReference type="EMBL" id="WJQU01000001">
    <property type="protein sequence ID" value="KAJ6646863.1"/>
    <property type="molecule type" value="Genomic_DNA"/>
</dbReference>
<evidence type="ECO:0000313" key="2">
    <source>
        <dbReference type="Proteomes" id="UP001151699"/>
    </source>
</evidence>
<dbReference type="AlphaFoldDB" id="A0A9Q0NAQ4"/>
<accession>A0A9Q0NAQ4</accession>
<comment type="caution">
    <text evidence="1">The sequence shown here is derived from an EMBL/GenBank/DDBJ whole genome shotgun (WGS) entry which is preliminary data.</text>
</comment>
<gene>
    <name evidence="1" type="ORF">Bhyg_02077</name>
</gene>
<evidence type="ECO:0000313" key="1">
    <source>
        <dbReference type="EMBL" id="KAJ6646863.1"/>
    </source>
</evidence>
<dbReference type="Proteomes" id="UP001151699">
    <property type="component" value="Chromosome A"/>
</dbReference>
<name>A0A9Q0NAQ4_9DIPT</name>
<protein>
    <submittedName>
        <fullName evidence="1">Uncharacterized protein</fullName>
    </submittedName>
</protein>
<reference evidence="1" key="1">
    <citation type="submission" date="2022-07" db="EMBL/GenBank/DDBJ databases">
        <authorList>
            <person name="Trinca V."/>
            <person name="Uliana J.V.C."/>
            <person name="Torres T.T."/>
            <person name="Ward R.J."/>
            <person name="Monesi N."/>
        </authorList>
    </citation>
    <scope>NUCLEOTIDE SEQUENCE</scope>
    <source>
        <strain evidence="1">HSMRA1968</strain>
        <tissue evidence="1">Whole embryos</tissue>
    </source>
</reference>
<sequence length="105" mass="12026">MIVAYTNHIGTVSRQYAFAYGCQGMVFGRMPPDIASTGTDVLALYSLKGTWNLRIIPRLSSFYITLYAIMKFRTSIFLCQIYINLERHRGESLRIDLVLQLKLSL</sequence>